<evidence type="ECO:0000313" key="3">
    <source>
        <dbReference type="Proteomes" id="UP000220133"/>
    </source>
</evidence>
<dbReference type="KEGG" id="cbae:COR50_11395"/>
<proteinExistence type="predicted"/>
<dbReference type="InterPro" id="IPR013766">
    <property type="entry name" value="Thioredoxin_domain"/>
</dbReference>
<dbReference type="EMBL" id="CP023777">
    <property type="protein sequence ID" value="ATL47722.1"/>
    <property type="molecule type" value="Genomic_DNA"/>
</dbReference>
<dbReference type="RefSeq" id="WP_098194099.1">
    <property type="nucleotide sequence ID" value="NZ_CP023777.1"/>
</dbReference>
<reference evidence="2 3" key="1">
    <citation type="submission" date="2017-10" db="EMBL/GenBank/DDBJ databases">
        <title>Paenichitinophaga pekingensis gen. nov., sp. nov., isolated from activated sludge.</title>
        <authorList>
            <person name="Jin D."/>
            <person name="Kong X."/>
            <person name="Deng Y."/>
            <person name="Bai Z."/>
        </authorList>
    </citation>
    <scope>NUCLEOTIDE SEQUENCE [LARGE SCALE GENOMIC DNA]</scope>
    <source>
        <strain evidence="2 3">13</strain>
    </source>
</reference>
<accession>A0A291QV10</accession>
<dbReference type="SUPFAM" id="SSF52833">
    <property type="entry name" value="Thioredoxin-like"/>
    <property type="match status" value="1"/>
</dbReference>
<dbReference type="Gene3D" id="3.40.30.10">
    <property type="entry name" value="Glutaredoxin"/>
    <property type="match status" value="1"/>
</dbReference>
<feature type="domain" description="Thioredoxin" evidence="1">
    <location>
        <begin position="33"/>
        <end position="191"/>
    </location>
</feature>
<dbReference type="PROSITE" id="PS51352">
    <property type="entry name" value="THIOREDOXIN_2"/>
    <property type="match status" value="1"/>
</dbReference>
<evidence type="ECO:0000259" key="1">
    <source>
        <dbReference type="PROSITE" id="PS51352"/>
    </source>
</evidence>
<dbReference type="Proteomes" id="UP000220133">
    <property type="component" value="Chromosome"/>
</dbReference>
<protein>
    <recommendedName>
        <fullName evidence="1">Thioredoxin domain-containing protein</fullName>
    </recommendedName>
</protein>
<dbReference type="InterPro" id="IPR036249">
    <property type="entry name" value="Thioredoxin-like_sf"/>
</dbReference>
<evidence type="ECO:0000313" key="2">
    <source>
        <dbReference type="EMBL" id="ATL47722.1"/>
    </source>
</evidence>
<keyword evidence="3" id="KW-1185">Reference proteome</keyword>
<organism evidence="2 3">
    <name type="scientific">Chitinophaga caeni</name>
    <dbReference type="NCBI Taxonomy" id="2029983"/>
    <lineage>
        <taxon>Bacteria</taxon>
        <taxon>Pseudomonadati</taxon>
        <taxon>Bacteroidota</taxon>
        <taxon>Chitinophagia</taxon>
        <taxon>Chitinophagales</taxon>
        <taxon>Chitinophagaceae</taxon>
        <taxon>Chitinophaga</taxon>
    </lineage>
</organism>
<sequence>MKKIIDYIISVSIFIIPVTSFSQENKSLIPQQLQIGSHVPEFIISYFMNQDGIVTNIYQQKNRLLQFKEKLIILDFWTTTCSSCIKGFPKLERLQKEFDGKIQIFLVNNYDDSSKIRKWIEYYKIENKRSPIPNNIPIIFSTPKFEEYFPIKFEIGYNVWIGKSGKVILRGIPNNTNEKKIKQYLLGEEITFITDKARGIYNSKRPYFSNFKSKTVQQSSIIDKFSSDFANPYGYSTEGILDSINCTSRNTYLNLSIETLYKIAFRPTLRRSDSIIDFLQPIIDLPDKSEVSTNPSTVDREITDESLINTCFIYEQIVPLSYSDSLKKDLMIRDLNLYFENKKGIKGEVREVKSHYFKLSIIDSIYSESSSISESLKFETRKNGKKYMTFDGYRLKSIVERYFSQVDKNIISNYPIIINNNSKKRYKVTLLAPNQLDSLNDLIQVLGNSGISMKEKIGLIPRLVIVKAN</sequence>
<dbReference type="AlphaFoldDB" id="A0A291QV10"/>
<name>A0A291QV10_9BACT</name>
<dbReference type="OrthoDB" id="793244at2"/>
<gene>
    <name evidence="2" type="ORF">COR50_11395</name>
</gene>